<evidence type="ECO:0000256" key="4">
    <source>
        <dbReference type="ARBA" id="ARBA00023015"/>
    </source>
</evidence>
<keyword evidence="7 9" id="KW-0927">Auxin signaling pathway</keyword>
<keyword evidence="5 9" id="KW-0804">Transcription</keyword>
<dbReference type="SUPFAM" id="SSF54277">
    <property type="entry name" value="CAD &amp; PB1 domains"/>
    <property type="match status" value="1"/>
</dbReference>
<proteinExistence type="inferred from homology"/>
<evidence type="ECO:0000256" key="6">
    <source>
        <dbReference type="ARBA" id="ARBA00023242"/>
    </source>
</evidence>
<feature type="region of interest" description="Disordered" evidence="10">
    <location>
        <begin position="24"/>
        <end position="63"/>
    </location>
</feature>
<sequence length="321" mass="34945">MGDYSREHEGCPQLLDLIPKWAAKRGEERSHGTSEERKLELRLGPPGGEWTIKESNTTTRGERERERLLSLGYLSASPCPQNTVLKPPSPWQHHSLHPSYLHLQHGQGQVAVSKESPQPCSNRAAAEQSAAAAAEKKAFSAANTAVHNTAQKRTAPASVVGWPPIRSFRKNIASKPASDSPDVAPSKVSNSVENGSRTPFVKINMDGIPIGRKVDLKAYDSYEKLSFAVDELFRGLLAAQNKSCGGVIKDDGDGGEMIGGLLDGSGEYTLVYEDHEGDRMLVGDVPWHMFISTVKRLRVLKSSELPTLSRGCKQGKLSLNV</sequence>
<dbReference type="GO" id="GO:0009734">
    <property type="term" value="P:auxin-activated signaling pathway"/>
    <property type="evidence" value="ECO:0007669"/>
    <property type="project" value="UniProtKB-UniRule"/>
</dbReference>
<dbReference type="PROSITE" id="PS51745">
    <property type="entry name" value="PB1"/>
    <property type="match status" value="1"/>
</dbReference>
<comment type="caution">
    <text evidence="12">The sequence shown here is derived from an EMBL/GenBank/DDBJ whole genome shotgun (WGS) entry which is preliminary data.</text>
</comment>
<dbReference type="Gene3D" id="3.10.20.90">
    <property type="entry name" value="Phosphatidylinositol 3-kinase Catalytic Subunit, Chain A, domain 1"/>
    <property type="match status" value="1"/>
</dbReference>
<dbReference type="InterPro" id="IPR033389">
    <property type="entry name" value="AUX/IAA_dom"/>
</dbReference>
<name>A0ABD1G2H5_SALDI</name>
<comment type="subunit">
    <text evidence="9">Homodimers and heterodimers.</text>
</comment>
<evidence type="ECO:0000256" key="2">
    <source>
        <dbReference type="ARBA" id="ARBA00006728"/>
    </source>
</evidence>
<evidence type="ECO:0000259" key="11">
    <source>
        <dbReference type="PROSITE" id="PS51745"/>
    </source>
</evidence>
<evidence type="ECO:0000256" key="3">
    <source>
        <dbReference type="ARBA" id="ARBA00022491"/>
    </source>
</evidence>
<dbReference type="FunFam" id="3.10.20.90:FF:000225">
    <property type="entry name" value="Auxin-responsive protein"/>
    <property type="match status" value="1"/>
</dbReference>
<keyword evidence="13" id="KW-1185">Reference proteome</keyword>
<dbReference type="PANTHER" id="PTHR31734:SF2">
    <property type="entry name" value="AUXIN-RESPONSIVE PROTEIN IAA26"/>
    <property type="match status" value="1"/>
</dbReference>
<feature type="domain" description="PB1" evidence="11">
    <location>
        <begin position="198"/>
        <end position="307"/>
    </location>
</feature>
<evidence type="ECO:0000256" key="1">
    <source>
        <dbReference type="ARBA" id="ARBA00004123"/>
    </source>
</evidence>
<evidence type="ECO:0000313" key="13">
    <source>
        <dbReference type="Proteomes" id="UP001567538"/>
    </source>
</evidence>
<organism evidence="12 13">
    <name type="scientific">Salvia divinorum</name>
    <name type="common">Maria pastora</name>
    <name type="synonym">Diviner's sage</name>
    <dbReference type="NCBI Taxonomy" id="28513"/>
    <lineage>
        <taxon>Eukaryota</taxon>
        <taxon>Viridiplantae</taxon>
        <taxon>Streptophyta</taxon>
        <taxon>Embryophyta</taxon>
        <taxon>Tracheophyta</taxon>
        <taxon>Spermatophyta</taxon>
        <taxon>Magnoliopsida</taxon>
        <taxon>eudicotyledons</taxon>
        <taxon>Gunneridae</taxon>
        <taxon>Pentapetalae</taxon>
        <taxon>asterids</taxon>
        <taxon>lamiids</taxon>
        <taxon>Lamiales</taxon>
        <taxon>Lamiaceae</taxon>
        <taxon>Nepetoideae</taxon>
        <taxon>Mentheae</taxon>
        <taxon>Salviinae</taxon>
        <taxon>Salvia</taxon>
        <taxon>Salvia subgen. Calosphace</taxon>
    </lineage>
</organism>
<keyword evidence="4 9" id="KW-0805">Transcription regulation</keyword>
<dbReference type="PANTHER" id="PTHR31734">
    <property type="entry name" value="AUXIN-RESPONSIVE PROTEIN IAA17"/>
    <property type="match status" value="1"/>
</dbReference>
<dbReference type="InterPro" id="IPR003311">
    <property type="entry name" value="AUX_IAA"/>
</dbReference>
<gene>
    <name evidence="12" type="ORF">AAHA92_27060</name>
</gene>
<evidence type="ECO:0000256" key="7">
    <source>
        <dbReference type="ARBA" id="ARBA00023294"/>
    </source>
</evidence>
<feature type="region of interest" description="Disordered" evidence="10">
    <location>
        <begin position="172"/>
        <end position="191"/>
    </location>
</feature>
<evidence type="ECO:0000256" key="8">
    <source>
        <dbReference type="ARBA" id="ARBA00025283"/>
    </source>
</evidence>
<comment type="function">
    <text evidence="8">Aux/IAA proteins are short-lived transcriptional factors that function as repressors of early auxin response genes at low auxin concentrations. Repression is thought to result from the interaction with auxin response factors (ARFs), proteins that bind to the auxin-responsive promoter element (AuxRE). Formation of heterodimers with ARF proteins may alter their ability to modulate early auxin response genes expression.</text>
</comment>
<protein>
    <recommendedName>
        <fullName evidence="9">Auxin-responsive protein</fullName>
    </recommendedName>
</protein>
<comment type="subcellular location">
    <subcellularLocation>
        <location evidence="1 9">Nucleus</location>
    </subcellularLocation>
</comment>
<evidence type="ECO:0000256" key="10">
    <source>
        <dbReference type="SAM" id="MobiDB-lite"/>
    </source>
</evidence>
<reference evidence="12 13" key="1">
    <citation type="submission" date="2024-06" db="EMBL/GenBank/DDBJ databases">
        <title>A chromosome level genome sequence of Diviner's sage (Salvia divinorum).</title>
        <authorList>
            <person name="Ford S.A."/>
            <person name="Ro D.-K."/>
            <person name="Ness R.W."/>
            <person name="Phillips M.A."/>
        </authorList>
    </citation>
    <scope>NUCLEOTIDE SEQUENCE [LARGE SCALE GENOMIC DNA]</scope>
    <source>
        <strain evidence="12">SAF-2024a</strain>
        <tissue evidence="12">Leaf</tissue>
    </source>
</reference>
<evidence type="ECO:0000313" key="12">
    <source>
        <dbReference type="EMBL" id="KAL1538300.1"/>
    </source>
</evidence>
<dbReference type="AlphaFoldDB" id="A0ABD1G2H5"/>
<dbReference type="Proteomes" id="UP001567538">
    <property type="component" value="Unassembled WGS sequence"/>
</dbReference>
<feature type="compositionally biased region" description="Basic and acidic residues" evidence="10">
    <location>
        <begin position="24"/>
        <end position="41"/>
    </location>
</feature>
<comment type="similarity">
    <text evidence="2 9">Belongs to the Aux/IAA family.</text>
</comment>
<keyword evidence="3 9" id="KW-0678">Repressor</keyword>
<dbReference type="GO" id="GO:0005634">
    <property type="term" value="C:nucleus"/>
    <property type="evidence" value="ECO:0007669"/>
    <property type="project" value="UniProtKB-SubCell"/>
</dbReference>
<dbReference type="EMBL" id="JBEAFC010000010">
    <property type="protein sequence ID" value="KAL1538300.1"/>
    <property type="molecule type" value="Genomic_DNA"/>
</dbReference>
<accession>A0ABD1G2H5</accession>
<dbReference type="Pfam" id="PF02309">
    <property type="entry name" value="AUX_IAA"/>
    <property type="match status" value="1"/>
</dbReference>
<evidence type="ECO:0000256" key="9">
    <source>
        <dbReference type="RuleBase" id="RU004549"/>
    </source>
</evidence>
<dbReference type="InterPro" id="IPR053793">
    <property type="entry name" value="PB1-like"/>
</dbReference>
<keyword evidence="6 9" id="KW-0539">Nucleus</keyword>
<evidence type="ECO:0000256" key="5">
    <source>
        <dbReference type="ARBA" id="ARBA00023163"/>
    </source>
</evidence>